<evidence type="ECO:0000313" key="7">
    <source>
        <dbReference type="Proteomes" id="UP000235584"/>
    </source>
</evidence>
<evidence type="ECO:0000256" key="1">
    <source>
        <dbReference type="ARBA" id="ARBA00004167"/>
    </source>
</evidence>
<gene>
    <name evidence="6" type="ORF">C0V70_00725</name>
</gene>
<name>A0A2K9NMB9_BACTC</name>
<reference evidence="6 7" key="1">
    <citation type="submission" date="2018-01" db="EMBL/GenBank/DDBJ databases">
        <title>Complete genome sequence of Bacteriovorax stolpii DSM12778.</title>
        <authorList>
            <person name="Tang B."/>
            <person name="Chang J."/>
        </authorList>
    </citation>
    <scope>NUCLEOTIDE SEQUENCE [LARGE SCALE GENOMIC DNA]</scope>
    <source>
        <strain evidence="6 7">DSM 12778</strain>
    </source>
</reference>
<dbReference type="PANTHER" id="PTHR30441:SF8">
    <property type="entry name" value="DUF748 DOMAIN-CONTAINING PROTEIN"/>
    <property type="match status" value="1"/>
</dbReference>
<dbReference type="InterPro" id="IPR052894">
    <property type="entry name" value="AsmA-related"/>
</dbReference>
<keyword evidence="7" id="KW-1185">Reference proteome</keyword>
<evidence type="ECO:0000256" key="4">
    <source>
        <dbReference type="ARBA" id="ARBA00023136"/>
    </source>
</evidence>
<dbReference type="InterPro" id="IPR007452">
    <property type="entry name" value="TamB_C"/>
</dbReference>
<dbReference type="Pfam" id="PF04357">
    <property type="entry name" value="TamB"/>
    <property type="match status" value="1"/>
</dbReference>
<accession>A0A2K9NMB9</accession>
<dbReference type="Proteomes" id="UP000235584">
    <property type="component" value="Chromosome"/>
</dbReference>
<dbReference type="EMBL" id="CP025704">
    <property type="protein sequence ID" value="AUN96653.1"/>
    <property type="molecule type" value="Genomic_DNA"/>
</dbReference>
<dbReference type="KEGG" id="bsto:C0V70_00725"/>
<evidence type="ECO:0000256" key="2">
    <source>
        <dbReference type="ARBA" id="ARBA00022692"/>
    </source>
</evidence>
<evidence type="ECO:0000256" key="3">
    <source>
        <dbReference type="ARBA" id="ARBA00022989"/>
    </source>
</evidence>
<sequence>MKRINKILLVFLVITFLTLYGGWRFIHSERFSHEASMKVSKILTQKFGAQLSFSGVDFSLVPLSTTFKNVHVVKKDPTLLDVEVVAKELEVAFTYASFISSELEIDEVSVRDGSVDLDIYKKSEEDTIVRELKTREIFAKYTEVLTSLPVRLNILDLEKIKLDIDTTSLYVNKLLVSPSRKGVRVKGDVSDLSIQHDSPDFAPVNISKVQLLGAMEKEEWRIDELKVEKDQNIVELKGAAFNEGSLLHLKTTGTLTASAESVLNNFKTLPSDIKAIKGDLKGEFETSGVIDNPDVVITFHATNADTPWIKLKNVEGTVAKKKNLLIAQKLQAKNGIEEYLLRKPQAFLDLNTGKFTDFNFSLRLKNAYTNTFLLAAKDSLETLKGSVSGDVEAALFSNRAVFTIKEKVSVQNFRLTTSNGKSDILKNNGFNLENTTVTINEDYSVNLDAKLSMPNTLINAVGKISEKGINVDVTNSKIDLQALGPIAGVKLTGSGPATLKVSGPLDDVMFDFNVDWNNFSVVELNFGKVKADFSLALNELEMDIRNLEGVFNKSNFNAKGRLGFDDKNEGMDLKIDFANTTFSDARKMYQLVFKNIKLPVDPEFNFEANYAVKGGFGLDTLKIDGQIKGTDLKVAGEEAEKISLKFSLANSLLNFKQIKINKSRGELNANVNVNLKNDYIDLTGATQSLRLRDFNFYRHLNLEYDGDLFLDFDGNGTTRDFSSRFKTRVANAFIGNAPASSSTAIFYINTNDIVTNASLLGGKIKVDSLVSFKTDIAAIKSSIETSDLREFLGVFSGHNMIDRGITGKIKAKLNTQISLGSLGIRRFFLDVEDLILRKGDISLQIDPKYNMIQVDEGIVKSWDLRLHDGKDFFLSKGRNLSNGIIEVDHRFALKASLFEMATNYIERAVGVIKGQSKVVLDKNFKVKELNVSGDNHSLKIKGLPGYVTAFDYTIVKNGESFEVTRMRGNYGEGEFKIGGKVFFDDMYPQVNLVYQIDRATVPLFKRSNVIISSTGTVTGTDLPYKLNGKVNFLHGEILEDPADLMKENKVSIDEYKKYLPEKDVLGNKGFIDLNLSFETASPVLIKNNMVEVYFRGNGQVTGDVLSPEFNTRLETVPNISKFKFKGHDFALSQGYVEIRDRGKNRMSDLKFTGAAKINDYDMRLDLSGTISNVNVELSSEPALSKEDLLSLLTLGVTSDMSKNLEAGERRFVTTVGIGTLLVDQLKINEDLNSTLGLKLSVQPEFKEDETTLISGKSAVSDGSSSRLKSATKVKINKQINNRVDVSLSSTIGGSLEQKQEMNINFNINKNFSLEGVYEVKPTEDENTNTPNSLGADLKWRKSF</sequence>
<dbReference type="GO" id="GO:0009306">
    <property type="term" value="P:protein secretion"/>
    <property type="evidence" value="ECO:0007669"/>
    <property type="project" value="InterPro"/>
</dbReference>
<organism evidence="6 7">
    <name type="scientific">Bacteriovorax stolpii</name>
    <name type="common">Bdellovibrio stolpii</name>
    <dbReference type="NCBI Taxonomy" id="960"/>
    <lineage>
        <taxon>Bacteria</taxon>
        <taxon>Pseudomonadati</taxon>
        <taxon>Bdellovibrionota</taxon>
        <taxon>Bacteriovoracia</taxon>
        <taxon>Bacteriovoracales</taxon>
        <taxon>Bacteriovoracaceae</taxon>
        <taxon>Bacteriovorax</taxon>
    </lineage>
</organism>
<proteinExistence type="predicted"/>
<evidence type="ECO:0000259" key="5">
    <source>
        <dbReference type="Pfam" id="PF04357"/>
    </source>
</evidence>
<dbReference type="GO" id="GO:0090313">
    <property type="term" value="P:regulation of protein targeting to membrane"/>
    <property type="evidence" value="ECO:0007669"/>
    <property type="project" value="TreeGrafter"/>
</dbReference>
<keyword evidence="4" id="KW-0472">Membrane</keyword>
<feature type="domain" description="Translocation and assembly module TamB C-terminal" evidence="5">
    <location>
        <begin position="966"/>
        <end position="1343"/>
    </location>
</feature>
<keyword evidence="3" id="KW-1133">Transmembrane helix</keyword>
<dbReference type="GO" id="GO:0005886">
    <property type="term" value="C:plasma membrane"/>
    <property type="evidence" value="ECO:0007669"/>
    <property type="project" value="InterPro"/>
</dbReference>
<protein>
    <recommendedName>
        <fullName evidence="5">Translocation and assembly module TamB C-terminal domain-containing protein</fullName>
    </recommendedName>
</protein>
<keyword evidence="2" id="KW-0812">Transmembrane</keyword>
<evidence type="ECO:0000313" key="6">
    <source>
        <dbReference type="EMBL" id="AUN96653.1"/>
    </source>
</evidence>
<comment type="subcellular location">
    <subcellularLocation>
        <location evidence="1">Membrane</location>
        <topology evidence="1">Single-pass membrane protein</topology>
    </subcellularLocation>
</comment>
<dbReference type="PANTHER" id="PTHR30441">
    <property type="entry name" value="DUF748 DOMAIN-CONTAINING PROTEIN"/>
    <property type="match status" value="1"/>
</dbReference>